<dbReference type="EMBL" id="JAENGY010000364">
    <property type="protein sequence ID" value="KAG6964823.1"/>
    <property type="molecule type" value="Genomic_DNA"/>
</dbReference>
<comment type="caution">
    <text evidence="2">The sequence shown here is derived from an EMBL/GenBank/DDBJ whole genome shotgun (WGS) entry which is preliminary data.</text>
</comment>
<evidence type="ECO:0000313" key="2">
    <source>
        <dbReference type="EMBL" id="KAG6964823.1"/>
    </source>
</evidence>
<protein>
    <recommendedName>
        <fullName evidence="4">Armadillo repeat-containing protein 7</fullName>
    </recommendedName>
</protein>
<evidence type="ECO:0000256" key="1">
    <source>
        <dbReference type="SAM" id="MobiDB-lite"/>
    </source>
</evidence>
<dbReference type="PANTHER" id="PTHR46263:SF1">
    <property type="entry name" value="ARMADILLO REPEAT-CONTAINING PROTEIN 7"/>
    <property type="match status" value="1"/>
</dbReference>
<reference evidence="2" key="1">
    <citation type="submission" date="2021-01" db="EMBL/GenBank/DDBJ databases">
        <title>Phytophthora aleatoria, a newly-described species from Pinus radiata is distinct from Phytophthora cactorum isolates based on comparative genomics.</title>
        <authorList>
            <person name="Mcdougal R."/>
            <person name="Panda P."/>
            <person name="Williams N."/>
            <person name="Studholme D.J."/>
        </authorList>
    </citation>
    <scope>NUCLEOTIDE SEQUENCE</scope>
    <source>
        <strain evidence="2">NZFS 4037</strain>
    </source>
</reference>
<dbReference type="PANTHER" id="PTHR46263">
    <property type="entry name" value="ARMADILLO REPEAT-CONTAINING PROTEIN 7"/>
    <property type="match status" value="1"/>
</dbReference>
<dbReference type="Proteomes" id="UP000709295">
    <property type="component" value="Unassembled WGS sequence"/>
</dbReference>
<evidence type="ECO:0000313" key="3">
    <source>
        <dbReference type="Proteomes" id="UP000709295"/>
    </source>
</evidence>
<organism evidence="2 3">
    <name type="scientific">Phytophthora aleatoria</name>
    <dbReference type="NCBI Taxonomy" id="2496075"/>
    <lineage>
        <taxon>Eukaryota</taxon>
        <taxon>Sar</taxon>
        <taxon>Stramenopiles</taxon>
        <taxon>Oomycota</taxon>
        <taxon>Peronosporomycetes</taxon>
        <taxon>Peronosporales</taxon>
        <taxon>Peronosporaceae</taxon>
        <taxon>Phytophthora</taxon>
    </lineage>
</organism>
<keyword evidence="3" id="KW-1185">Reference proteome</keyword>
<evidence type="ECO:0008006" key="4">
    <source>
        <dbReference type="Google" id="ProtNLM"/>
    </source>
</evidence>
<gene>
    <name evidence="2" type="ORF">JG688_00007534</name>
</gene>
<dbReference type="InterPro" id="IPR042462">
    <property type="entry name" value="ARMC7"/>
</dbReference>
<accession>A0A8J5IS82</accession>
<proteinExistence type="predicted"/>
<dbReference type="AlphaFoldDB" id="A0A8J5IS82"/>
<sequence>MLSSRERLQERQGQYAAPRHEYLQQLVDEFQRSPDVLRKEEVVANLANFAYDPINYASLSHLRIMDLFLDILDADQEAKASSEESKQPSQQDPATKSSSHHSQKHKLVEFALGGICNCIPDPLLQQQFIDGDGVEIVAPYILELSLESEPTSSSELNVALSALTIAYFLLDSSAFADITADRFTTRMQSLQSHRTVQIVNTAAAFLRRYQELLDMTQ</sequence>
<feature type="region of interest" description="Disordered" evidence="1">
    <location>
        <begin position="79"/>
        <end position="102"/>
    </location>
</feature>
<name>A0A8J5IS82_9STRA</name>